<dbReference type="EMBL" id="JBELOE010000125">
    <property type="protein sequence ID" value="MER2491510.1"/>
    <property type="molecule type" value="Genomic_DNA"/>
</dbReference>
<name>A0ABV1RFI3_9ALTE</name>
<evidence type="ECO:0000313" key="2">
    <source>
        <dbReference type="Proteomes" id="UP001467690"/>
    </source>
</evidence>
<dbReference type="Proteomes" id="UP001467690">
    <property type="component" value="Unassembled WGS sequence"/>
</dbReference>
<dbReference type="Pfam" id="PF06685">
    <property type="entry name" value="DUF1186"/>
    <property type="match status" value="1"/>
</dbReference>
<sequence length="324" mass="36536">MKLEQIRSAITEGGELPVEGITAAKAHWSLFYPEVNKLIDQFIEDDSSLTYEQQTTLFFGTLIAAELQYRPALEKVLQLFSRNDDIQSQLEVIFGDAITELTPSIFYNLSAGETQPLSNFIVAHHAGMYCKAAAIEAVFAMYEVGAIEQEDLVQHVKRWLNAFLITPCEMNRFLISAVVVNCINYRLDQFKAEFTVLLDKSVFDEESISPETIKAWNNTDSFKLIEEGFVQTEFKVIETLSSWFVETTNSHMKTEIENETEAEFNQAFAEFDSLVSEDGLLSQLVFNEQNIIDNSVPVSSLAKAGRNDPCPCGSGKKYKKCCLH</sequence>
<dbReference type="Pfam" id="PF02810">
    <property type="entry name" value="SEC-C"/>
    <property type="match status" value="1"/>
</dbReference>
<comment type="caution">
    <text evidence="1">The sequence shown here is derived from an EMBL/GenBank/DDBJ whole genome shotgun (WGS) entry which is preliminary data.</text>
</comment>
<dbReference type="Gene3D" id="3.10.450.50">
    <property type="match status" value="1"/>
</dbReference>
<evidence type="ECO:0000313" key="1">
    <source>
        <dbReference type="EMBL" id="MER2491510.1"/>
    </source>
</evidence>
<gene>
    <name evidence="1" type="ORF">ABS311_06410</name>
</gene>
<accession>A0ABV1RFI3</accession>
<dbReference type="InterPro" id="IPR004027">
    <property type="entry name" value="SEC_C_motif"/>
</dbReference>
<reference evidence="1 2" key="1">
    <citation type="submission" date="2024-06" db="EMBL/GenBank/DDBJ databases">
        <authorList>
            <person name="Chen R.Y."/>
        </authorList>
    </citation>
    <scope>NUCLEOTIDE SEQUENCE [LARGE SCALE GENOMIC DNA]</scope>
    <source>
        <strain evidence="1 2">D2</strain>
    </source>
</reference>
<dbReference type="RefSeq" id="WP_143870994.1">
    <property type="nucleotide sequence ID" value="NZ_CP041660.1"/>
</dbReference>
<proteinExistence type="predicted"/>
<protein>
    <submittedName>
        <fullName evidence="1">DUF1186 domain-containing protein</fullName>
    </submittedName>
</protein>
<organism evidence="1 2">
    <name type="scientific">Catenovulum sediminis</name>
    <dbReference type="NCBI Taxonomy" id="1740262"/>
    <lineage>
        <taxon>Bacteria</taxon>
        <taxon>Pseudomonadati</taxon>
        <taxon>Pseudomonadota</taxon>
        <taxon>Gammaproteobacteria</taxon>
        <taxon>Alteromonadales</taxon>
        <taxon>Alteromonadaceae</taxon>
        <taxon>Catenovulum</taxon>
    </lineage>
</organism>
<dbReference type="InterPro" id="IPR010602">
    <property type="entry name" value="DUF1186"/>
</dbReference>
<dbReference type="SUPFAM" id="SSF103642">
    <property type="entry name" value="Sec-C motif"/>
    <property type="match status" value="1"/>
</dbReference>
<keyword evidence="2" id="KW-1185">Reference proteome</keyword>